<dbReference type="EMBL" id="KV448791">
    <property type="protein sequence ID" value="OAX33317.1"/>
    <property type="molecule type" value="Genomic_DNA"/>
</dbReference>
<proteinExistence type="predicted"/>
<dbReference type="OrthoDB" id="2677303at2759"/>
<evidence type="ECO:0000313" key="2">
    <source>
        <dbReference type="Proteomes" id="UP000092154"/>
    </source>
</evidence>
<reference evidence="1 2" key="1">
    <citation type="submission" date="2016-06" db="EMBL/GenBank/DDBJ databases">
        <title>Comparative genomics of the ectomycorrhizal sister species Rhizopogon vinicolor and Rhizopogon vesiculosus (Basidiomycota: Boletales) reveals a divergence of the mating type B locus.</title>
        <authorList>
            <consortium name="DOE Joint Genome Institute"/>
            <person name="Mujic A.B."/>
            <person name="Kuo A."/>
            <person name="Tritt A."/>
            <person name="Lipzen A."/>
            <person name="Chen C."/>
            <person name="Johnson J."/>
            <person name="Sharma A."/>
            <person name="Barry K."/>
            <person name="Grigoriev I.V."/>
            <person name="Spatafora J.W."/>
        </authorList>
    </citation>
    <scope>NUCLEOTIDE SEQUENCE [LARGE SCALE GENOMIC DNA]</scope>
    <source>
        <strain evidence="1 2">AM-OR11-026</strain>
    </source>
</reference>
<organism evidence="1 2">
    <name type="scientific">Rhizopogon vinicolor AM-OR11-026</name>
    <dbReference type="NCBI Taxonomy" id="1314800"/>
    <lineage>
        <taxon>Eukaryota</taxon>
        <taxon>Fungi</taxon>
        <taxon>Dikarya</taxon>
        <taxon>Basidiomycota</taxon>
        <taxon>Agaricomycotina</taxon>
        <taxon>Agaricomycetes</taxon>
        <taxon>Agaricomycetidae</taxon>
        <taxon>Boletales</taxon>
        <taxon>Suillineae</taxon>
        <taxon>Rhizopogonaceae</taxon>
        <taxon>Rhizopogon</taxon>
    </lineage>
</organism>
<dbReference type="AlphaFoldDB" id="A0A1B7ML58"/>
<dbReference type="InParanoid" id="A0A1B7ML58"/>
<gene>
    <name evidence="1" type="ORF">K503DRAFT_532749</name>
</gene>
<dbReference type="Proteomes" id="UP000092154">
    <property type="component" value="Unassembled WGS sequence"/>
</dbReference>
<dbReference type="PROSITE" id="PS51257">
    <property type="entry name" value="PROKAR_LIPOPROTEIN"/>
    <property type="match status" value="1"/>
</dbReference>
<evidence type="ECO:0008006" key="3">
    <source>
        <dbReference type="Google" id="ProtNLM"/>
    </source>
</evidence>
<keyword evidence="2" id="KW-1185">Reference proteome</keyword>
<protein>
    <recommendedName>
        <fullName evidence="3">Serine-threonine/tyrosine-protein kinase catalytic domain-containing protein</fullName>
    </recommendedName>
</protein>
<sequence length="74" mass="8516">MKSQQVLPNCHLTFILSVASCCRGKKPSRPGTPHIGDILWDFMQKCWLDAEHRPSAKMVLEFTRRQLEVSEGKF</sequence>
<evidence type="ECO:0000313" key="1">
    <source>
        <dbReference type="EMBL" id="OAX33317.1"/>
    </source>
</evidence>
<name>A0A1B7ML58_9AGAM</name>
<accession>A0A1B7ML58</accession>